<dbReference type="RefSeq" id="WP_182997642.1">
    <property type="nucleotide sequence ID" value="NZ_JABEQJ010000013.1"/>
</dbReference>
<evidence type="ECO:0000256" key="1">
    <source>
        <dbReference type="ARBA" id="ARBA00004571"/>
    </source>
</evidence>
<keyword evidence="11 12" id="KW-0998">Cell outer membrane</keyword>
<evidence type="ECO:0000259" key="16">
    <source>
        <dbReference type="Pfam" id="PF00593"/>
    </source>
</evidence>
<evidence type="ECO:0000313" key="18">
    <source>
        <dbReference type="EMBL" id="MBB2160790.1"/>
    </source>
</evidence>
<keyword evidence="4" id="KW-0410">Iron transport</keyword>
<gene>
    <name evidence="18" type="ORF">HLH48_11505</name>
</gene>
<evidence type="ECO:0000256" key="7">
    <source>
        <dbReference type="ARBA" id="ARBA00023004"/>
    </source>
</evidence>
<sequence length="867" mass="93707">MRFRSICAALCCSTILTSHALAQATAPAVPVAPGAAGSVQGQGTGNQGQDQTQAEPSMLGATAPTDVRNEDVDIVGHTYSDGVNRQALGGGLMVKEDAPKSVSTITRDYIEKQAPGLNPMQLIQLLPGVNTSDSDPLGLTGGNMTVRGMTQAQISFTLEGFPINDIGSFQVYPQEIVDSENLRTVHLEQGSADLDSPSINATGGAVNMYMIDPKKRFGGRTDFTYGSYGATRGFLRIDTGLIGNTNMRAYFSFSDAEQDMWRGPGHSSRKHAEMKVVNDWGQGNRISLAIVGNTGVSSAFPTVNMSSWKKYGIGVMGGPIATSKDANGATVSNTVYASQWTGTNLPTVYKSPQDTVTAANYNYYKLNQNPFTNIYASAPSTFTLTNHLVLTETPYFWYGDGGRGSAYSENLASQQYGSHKVTGSIGGYTSSSAKGAANDILLYGPTITETYRPGSVTKVTLTNGVNRLMIGYWFEYSKQMMTSPYGMIAPDGSPVDVWGGGPHLVLSNGMTAQYRDSVTQTTIHVPFIGDTLSLFHNRLTIDAGLKYAIVSRRGKNNLPDTSTGPYITQHWATALPTAAFRFKVNNENQLFASVSTNFREPANYGLYDAGTYYSNGGYSTHGSSTVRPEISISEEFGWRYQGPLVASSLSYFHYNFTNRLYSQTTVDPENPANYWTTNLNAGGAHSNGVDFEIGTRPLYNIRPYFSAEYLDARTDSNLVDTATIKVGTKTYTTSGAAATKGKVAPQAPKYQFGFGLDYDNGHEYGSFNLKYVARQYSTFINDQSIPGYVRMNISVGYRFRDWGFFKSPHIQLNLQNISDNRYLGSVSSPRVTALGTTATNGAKITPAAPTYTIASPFAALASISTGF</sequence>
<comment type="caution">
    <text evidence="18">The sequence shown here is derived from an EMBL/GenBank/DDBJ whole genome shotgun (WGS) entry which is preliminary data.</text>
</comment>
<keyword evidence="8" id="KW-0406">Ion transport</keyword>
<evidence type="ECO:0000256" key="9">
    <source>
        <dbReference type="ARBA" id="ARBA00023077"/>
    </source>
</evidence>
<evidence type="ECO:0000256" key="3">
    <source>
        <dbReference type="ARBA" id="ARBA00022452"/>
    </source>
</evidence>
<dbReference type="InterPro" id="IPR000531">
    <property type="entry name" value="Beta-barrel_TonB"/>
</dbReference>
<feature type="region of interest" description="Disordered" evidence="14">
    <location>
        <begin position="31"/>
        <end position="54"/>
    </location>
</feature>
<feature type="chain" id="PRO_5031070996" evidence="15">
    <location>
        <begin position="23"/>
        <end position="867"/>
    </location>
</feature>
<evidence type="ECO:0000256" key="15">
    <source>
        <dbReference type="SAM" id="SignalP"/>
    </source>
</evidence>
<dbReference type="Pfam" id="PF07715">
    <property type="entry name" value="Plug"/>
    <property type="match status" value="1"/>
</dbReference>
<evidence type="ECO:0000256" key="11">
    <source>
        <dbReference type="ARBA" id="ARBA00023237"/>
    </source>
</evidence>
<name>A0A7W4IDE5_9PROT</name>
<organism evidence="18 19">
    <name type="scientific">Gluconacetobacter sacchari</name>
    <dbReference type="NCBI Taxonomy" id="92759"/>
    <lineage>
        <taxon>Bacteria</taxon>
        <taxon>Pseudomonadati</taxon>
        <taxon>Pseudomonadota</taxon>
        <taxon>Alphaproteobacteria</taxon>
        <taxon>Acetobacterales</taxon>
        <taxon>Acetobacteraceae</taxon>
        <taxon>Gluconacetobacter</taxon>
    </lineage>
</organism>
<dbReference type="EMBL" id="JABEQJ010000013">
    <property type="protein sequence ID" value="MBB2160790.1"/>
    <property type="molecule type" value="Genomic_DNA"/>
</dbReference>
<keyword evidence="3 12" id="KW-1134">Transmembrane beta strand</keyword>
<dbReference type="SUPFAM" id="SSF56935">
    <property type="entry name" value="Porins"/>
    <property type="match status" value="1"/>
</dbReference>
<dbReference type="AlphaFoldDB" id="A0A7W4IDE5"/>
<evidence type="ECO:0000259" key="17">
    <source>
        <dbReference type="Pfam" id="PF07715"/>
    </source>
</evidence>
<dbReference type="GO" id="GO:0009279">
    <property type="term" value="C:cell outer membrane"/>
    <property type="evidence" value="ECO:0007669"/>
    <property type="project" value="UniProtKB-SubCell"/>
</dbReference>
<feature type="signal peptide" evidence="15">
    <location>
        <begin position="1"/>
        <end position="22"/>
    </location>
</feature>
<proteinExistence type="inferred from homology"/>
<dbReference type="PANTHER" id="PTHR32552">
    <property type="entry name" value="FERRICHROME IRON RECEPTOR-RELATED"/>
    <property type="match status" value="1"/>
</dbReference>
<keyword evidence="18" id="KW-0675">Receptor</keyword>
<evidence type="ECO:0000256" key="14">
    <source>
        <dbReference type="SAM" id="MobiDB-lite"/>
    </source>
</evidence>
<keyword evidence="9 13" id="KW-0798">TonB box</keyword>
<evidence type="ECO:0000256" key="4">
    <source>
        <dbReference type="ARBA" id="ARBA00022496"/>
    </source>
</evidence>
<keyword evidence="2 12" id="KW-0813">Transport</keyword>
<evidence type="ECO:0000256" key="8">
    <source>
        <dbReference type="ARBA" id="ARBA00023065"/>
    </source>
</evidence>
<keyword evidence="7" id="KW-0408">Iron</keyword>
<dbReference type="Proteomes" id="UP000589085">
    <property type="component" value="Unassembled WGS sequence"/>
</dbReference>
<evidence type="ECO:0000313" key="19">
    <source>
        <dbReference type="Proteomes" id="UP000589085"/>
    </source>
</evidence>
<dbReference type="InterPro" id="IPR012910">
    <property type="entry name" value="Plug_dom"/>
</dbReference>
<dbReference type="Gene3D" id="2.170.130.10">
    <property type="entry name" value="TonB-dependent receptor, plug domain"/>
    <property type="match status" value="1"/>
</dbReference>
<dbReference type="InterPro" id="IPR039426">
    <property type="entry name" value="TonB-dep_rcpt-like"/>
</dbReference>
<dbReference type="InterPro" id="IPR036942">
    <property type="entry name" value="Beta-barrel_TonB_sf"/>
</dbReference>
<dbReference type="PANTHER" id="PTHR32552:SF68">
    <property type="entry name" value="FERRICHROME OUTER MEMBRANE TRANSPORTER_PHAGE RECEPTOR"/>
    <property type="match status" value="1"/>
</dbReference>
<comment type="subcellular location">
    <subcellularLocation>
        <location evidence="1 12">Cell outer membrane</location>
        <topology evidence="1 12">Multi-pass membrane protein</topology>
    </subcellularLocation>
</comment>
<protein>
    <submittedName>
        <fullName evidence="18">TonB-dependent receptor</fullName>
    </submittedName>
</protein>
<accession>A0A7W4IDE5</accession>
<comment type="similarity">
    <text evidence="12 13">Belongs to the TonB-dependent receptor family.</text>
</comment>
<evidence type="ECO:0000256" key="5">
    <source>
        <dbReference type="ARBA" id="ARBA00022692"/>
    </source>
</evidence>
<keyword evidence="6 15" id="KW-0732">Signal</keyword>
<dbReference type="GO" id="GO:0015344">
    <property type="term" value="F:siderophore uptake transmembrane transporter activity"/>
    <property type="evidence" value="ECO:0007669"/>
    <property type="project" value="TreeGrafter"/>
</dbReference>
<keyword evidence="10 12" id="KW-0472">Membrane</keyword>
<feature type="domain" description="TonB-dependent receptor-like beta-barrel" evidence="16">
    <location>
        <begin position="349"/>
        <end position="817"/>
    </location>
</feature>
<evidence type="ECO:0000256" key="13">
    <source>
        <dbReference type="RuleBase" id="RU003357"/>
    </source>
</evidence>
<evidence type="ECO:0000256" key="10">
    <source>
        <dbReference type="ARBA" id="ARBA00023136"/>
    </source>
</evidence>
<dbReference type="PROSITE" id="PS52016">
    <property type="entry name" value="TONB_DEPENDENT_REC_3"/>
    <property type="match status" value="1"/>
</dbReference>
<evidence type="ECO:0000256" key="2">
    <source>
        <dbReference type="ARBA" id="ARBA00022448"/>
    </source>
</evidence>
<dbReference type="Gene3D" id="2.40.170.20">
    <property type="entry name" value="TonB-dependent receptor, beta-barrel domain"/>
    <property type="match status" value="1"/>
</dbReference>
<dbReference type="Pfam" id="PF00593">
    <property type="entry name" value="TonB_dep_Rec_b-barrel"/>
    <property type="match status" value="1"/>
</dbReference>
<reference evidence="18 19" key="1">
    <citation type="submission" date="2020-04" db="EMBL/GenBank/DDBJ databases">
        <title>Description of novel Gluconacetobacter.</title>
        <authorList>
            <person name="Sombolestani A."/>
        </authorList>
    </citation>
    <scope>NUCLEOTIDE SEQUENCE [LARGE SCALE GENOMIC DNA]</scope>
    <source>
        <strain evidence="18 19">LMG 19747</strain>
    </source>
</reference>
<evidence type="ECO:0000256" key="6">
    <source>
        <dbReference type="ARBA" id="ARBA00022729"/>
    </source>
</evidence>
<dbReference type="InterPro" id="IPR037066">
    <property type="entry name" value="Plug_dom_sf"/>
</dbReference>
<feature type="domain" description="TonB-dependent receptor plug" evidence="17">
    <location>
        <begin position="95"/>
        <end position="204"/>
    </location>
</feature>
<evidence type="ECO:0000256" key="12">
    <source>
        <dbReference type="PROSITE-ProRule" id="PRU01360"/>
    </source>
</evidence>
<keyword evidence="5 12" id="KW-0812">Transmembrane</keyword>